<dbReference type="SUPFAM" id="SSF56672">
    <property type="entry name" value="DNA/RNA polymerases"/>
    <property type="match status" value="1"/>
</dbReference>
<evidence type="ECO:0000313" key="3">
    <source>
        <dbReference type="Proteomes" id="UP000743370"/>
    </source>
</evidence>
<accession>A0A8T0KV20</accession>
<name>A0A8T0KV20_PHAAN</name>
<dbReference type="EMBL" id="JABFOF010000003">
    <property type="protein sequence ID" value="KAG2402848.1"/>
    <property type="molecule type" value="Genomic_DNA"/>
</dbReference>
<evidence type="ECO:0000313" key="2">
    <source>
        <dbReference type="EMBL" id="KAG2402848.1"/>
    </source>
</evidence>
<dbReference type="PANTHER" id="PTHR37219:SF1">
    <property type="entry name" value="PROTEIN PALE CRESS, CHLOROPLASTIC"/>
    <property type="match status" value="1"/>
</dbReference>
<dbReference type="PANTHER" id="PTHR37219">
    <property type="entry name" value="PROTEIN PALE CRESS, CHLOROPLASTIC"/>
    <property type="match status" value="1"/>
</dbReference>
<dbReference type="GO" id="GO:0009501">
    <property type="term" value="C:amyloplast"/>
    <property type="evidence" value="ECO:0007669"/>
    <property type="project" value="TreeGrafter"/>
</dbReference>
<protein>
    <submittedName>
        <fullName evidence="2">Protein PALE</fullName>
    </submittedName>
</protein>
<evidence type="ECO:0000259" key="1">
    <source>
        <dbReference type="Pfam" id="PF07727"/>
    </source>
</evidence>
<dbReference type="GO" id="GO:0071482">
    <property type="term" value="P:cellular response to light stimulus"/>
    <property type="evidence" value="ECO:0007669"/>
    <property type="project" value="TreeGrafter"/>
</dbReference>
<dbReference type="InterPro" id="IPR013103">
    <property type="entry name" value="RVT_2"/>
</dbReference>
<comment type="caution">
    <text evidence="2">The sequence shown here is derived from an EMBL/GenBank/DDBJ whole genome shotgun (WGS) entry which is preliminary data.</text>
</comment>
<dbReference type="InterPro" id="IPR043502">
    <property type="entry name" value="DNA/RNA_pol_sf"/>
</dbReference>
<gene>
    <name evidence="2" type="ORF">HKW66_Vig0250680</name>
</gene>
<dbReference type="GO" id="GO:0009658">
    <property type="term" value="P:chloroplast organization"/>
    <property type="evidence" value="ECO:0007669"/>
    <property type="project" value="InterPro"/>
</dbReference>
<dbReference type="GO" id="GO:0009513">
    <property type="term" value="C:etioplast"/>
    <property type="evidence" value="ECO:0007669"/>
    <property type="project" value="TreeGrafter"/>
</dbReference>
<dbReference type="GO" id="GO:0010239">
    <property type="term" value="P:chloroplast mRNA processing"/>
    <property type="evidence" value="ECO:0007669"/>
    <property type="project" value="InterPro"/>
</dbReference>
<feature type="domain" description="Reverse transcriptase Ty1/copia-type" evidence="1">
    <location>
        <begin position="184"/>
        <end position="348"/>
    </location>
</feature>
<dbReference type="GO" id="GO:0009537">
    <property type="term" value="C:proplastid"/>
    <property type="evidence" value="ECO:0007669"/>
    <property type="project" value="TreeGrafter"/>
</dbReference>
<dbReference type="Proteomes" id="UP000743370">
    <property type="component" value="Unassembled WGS sequence"/>
</dbReference>
<reference evidence="2 3" key="1">
    <citation type="submission" date="2020-05" db="EMBL/GenBank/DDBJ databases">
        <title>Vigna angularis (adzuki bean) Var. LongXiaoDou No. 4 denovo assembly.</title>
        <authorList>
            <person name="Xiang H."/>
        </authorList>
    </citation>
    <scope>NUCLEOTIDE SEQUENCE [LARGE SCALE GENOMIC DNA]</scope>
    <source>
        <tissue evidence="2">Leaf</tissue>
    </source>
</reference>
<dbReference type="CDD" id="cd09272">
    <property type="entry name" value="RNase_HI_RT_Ty1"/>
    <property type="match status" value="1"/>
</dbReference>
<dbReference type="AlphaFoldDB" id="A0A8T0KV20"/>
<organism evidence="2 3">
    <name type="scientific">Phaseolus angularis</name>
    <name type="common">Azuki bean</name>
    <name type="synonym">Vigna angularis</name>
    <dbReference type="NCBI Taxonomy" id="3914"/>
    <lineage>
        <taxon>Eukaryota</taxon>
        <taxon>Viridiplantae</taxon>
        <taxon>Streptophyta</taxon>
        <taxon>Embryophyta</taxon>
        <taxon>Tracheophyta</taxon>
        <taxon>Spermatophyta</taxon>
        <taxon>Magnoliopsida</taxon>
        <taxon>eudicotyledons</taxon>
        <taxon>Gunneridae</taxon>
        <taxon>Pentapetalae</taxon>
        <taxon>rosids</taxon>
        <taxon>fabids</taxon>
        <taxon>Fabales</taxon>
        <taxon>Fabaceae</taxon>
        <taxon>Papilionoideae</taxon>
        <taxon>50 kb inversion clade</taxon>
        <taxon>NPAAA clade</taxon>
        <taxon>indigoferoid/millettioid clade</taxon>
        <taxon>Phaseoleae</taxon>
        <taxon>Vigna</taxon>
    </lineage>
</organism>
<proteinExistence type="predicted"/>
<dbReference type="InterPro" id="IPR034563">
    <property type="entry name" value="PALE_CRESS"/>
</dbReference>
<dbReference type="GO" id="GO:0009965">
    <property type="term" value="P:leaf morphogenesis"/>
    <property type="evidence" value="ECO:0007669"/>
    <property type="project" value="TreeGrafter"/>
</dbReference>
<dbReference type="Pfam" id="PF07727">
    <property type="entry name" value="RVT_2"/>
    <property type="match status" value="1"/>
</dbReference>
<dbReference type="GO" id="GO:0009509">
    <property type="term" value="C:chromoplast"/>
    <property type="evidence" value="ECO:0007669"/>
    <property type="project" value="TreeGrafter"/>
</dbReference>
<sequence>MDVTFHETQSFYVSPPLQGEKALEVDELSLSLPRLSLQDAQELSNEATIVQSEEEEEEDRFFGNKYERRKQPTLTLEQEKLSNPEVRIPEDINEEEVSITEDLPIALRKGRRSCAKNPISQYVCTNNLFDKHKSFIAAIDATKIPTAIQEAMKIEHWNQAMKEQMNALERNSTWEIVDKKRDKKPLDVKNAFLHGNLDEEVYMEIPPGFEVKNERNKVCLLKKALYGLKQSPRAWFGRFTKAMVSLGYRQRQGDHTLFIKHSSTCKFTLLLVYVDDMIIAGDDETEKLTLKDKLAAQFEMKDLGKLKYFLGIEVAYSKNGIFISQRKYVLDLLKETGKLRCRTSTVSIEQNHRIGSEESAPKRRPNIRDREDTLTMKIYTDADYAGSITDRKSTSGYCVFLGDSLVTWRSKKQDRVSRSSAEAEFRALAQGMCERLWMKIILDDLKVKAENPVHLHCDNKSAMSIAHNLEEKDAIRSLDLLYRRAETEILKREATPAMRLLNDLLIMYDGHDFEVWLKKCKKVMIDAFPHEDPFSILVPPGLESFDIDKHHEPLRPSLEDDETLLRVDFVREVDELLREVRSEKSEVQNESGFDLESVANRLKQQEKQQTIRQVEALLDLAMGLKW</sequence>
<dbReference type="GO" id="GO:0009507">
    <property type="term" value="C:chloroplast"/>
    <property type="evidence" value="ECO:0007669"/>
    <property type="project" value="TreeGrafter"/>
</dbReference>